<evidence type="ECO:0000313" key="2">
    <source>
        <dbReference type="EMBL" id="MDR7155430.1"/>
    </source>
</evidence>
<feature type="transmembrane region" description="Helical" evidence="1">
    <location>
        <begin position="25"/>
        <end position="43"/>
    </location>
</feature>
<evidence type="ECO:0000256" key="1">
    <source>
        <dbReference type="SAM" id="Phobius"/>
    </source>
</evidence>
<gene>
    <name evidence="2" type="ORF">J2W40_002257</name>
</gene>
<evidence type="ECO:0000313" key="3">
    <source>
        <dbReference type="Proteomes" id="UP001267638"/>
    </source>
</evidence>
<name>A0ABU1X1G9_SPHXE</name>
<keyword evidence="1" id="KW-0812">Transmembrane</keyword>
<organism evidence="2 3">
    <name type="scientific">Sphingobium xenophagum</name>
    <dbReference type="NCBI Taxonomy" id="121428"/>
    <lineage>
        <taxon>Bacteria</taxon>
        <taxon>Pseudomonadati</taxon>
        <taxon>Pseudomonadota</taxon>
        <taxon>Alphaproteobacteria</taxon>
        <taxon>Sphingomonadales</taxon>
        <taxon>Sphingomonadaceae</taxon>
        <taxon>Sphingobium</taxon>
    </lineage>
</organism>
<sequence>MAINSREGARRTKIHGMGRPRGSGLTFALVAIALILAIGFFYLTNDNRRDKRADAVTNTAKSVDDAARVIEKAARNAADGLRK</sequence>
<dbReference type="Proteomes" id="UP001267638">
    <property type="component" value="Unassembled WGS sequence"/>
</dbReference>
<reference evidence="2 3" key="1">
    <citation type="submission" date="2023-07" db="EMBL/GenBank/DDBJ databases">
        <title>Sorghum-associated microbial communities from plants grown in Nebraska, USA.</title>
        <authorList>
            <person name="Schachtman D."/>
        </authorList>
    </citation>
    <scope>NUCLEOTIDE SEQUENCE [LARGE SCALE GENOMIC DNA]</scope>
    <source>
        <strain evidence="2 3">4256</strain>
    </source>
</reference>
<dbReference type="EMBL" id="JAVDWV010000009">
    <property type="protein sequence ID" value="MDR7155430.1"/>
    <property type="molecule type" value="Genomic_DNA"/>
</dbReference>
<keyword evidence="1" id="KW-0472">Membrane</keyword>
<keyword evidence="1" id="KW-1133">Transmembrane helix</keyword>
<keyword evidence="3" id="KW-1185">Reference proteome</keyword>
<accession>A0ABU1X1G9</accession>
<comment type="caution">
    <text evidence="2">The sequence shown here is derived from an EMBL/GenBank/DDBJ whole genome shotgun (WGS) entry which is preliminary data.</text>
</comment>
<protein>
    <submittedName>
        <fullName evidence="2">CHASE3 domain sensor protein</fullName>
    </submittedName>
</protein>
<proteinExistence type="predicted"/>